<accession>A0A507D314</accession>
<dbReference type="InterPro" id="IPR010530">
    <property type="entry name" value="B12D"/>
</dbReference>
<proteinExistence type="predicted"/>
<evidence type="ECO:0000313" key="5">
    <source>
        <dbReference type="Proteomes" id="UP000320475"/>
    </source>
</evidence>
<organism evidence="2 5">
    <name type="scientific">Synchytrium endobioticum</name>
    <dbReference type="NCBI Taxonomy" id="286115"/>
    <lineage>
        <taxon>Eukaryota</taxon>
        <taxon>Fungi</taxon>
        <taxon>Fungi incertae sedis</taxon>
        <taxon>Chytridiomycota</taxon>
        <taxon>Chytridiomycota incertae sedis</taxon>
        <taxon>Chytridiomycetes</taxon>
        <taxon>Synchytriales</taxon>
        <taxon>Synchytriaceae</taxon>
        <taxon>Synchytrium</taxon>
    </lineage>
</organism>
<dbReference type="Pfam" id="PF06522">
    <property type="entry name" value="B12D"/>
    <property type="match status" value="1"/>
</dbReference>
<dbReference type="AlphaFoldDB" id="A0A507D314"/>
<sequence length="100" mass="11022">MVMRGLARASYNNAALQILVGAVGLGLAAGGFMVGHSLTRDPTVVTSKTTKRENPTPFSRLPQTKQIKLYAVNAKYSRDEAAKRERNYDFESRQPVVNHS</sequence>
<gene>
    <name evidence="2" type="ORF">SeLEV6574_g03632</name>
    <name evidence="3" type="ORF">SeMB42_g03770</name>
</gene>
<feature type="compositionally biased region" description="Basic and acidic residues" evidence="1">
    <location>
        <begin position="78"/>
        <end position="92"/>
    </location>
</feature>
<dbReference type="EMBL" id="QEAM01000127">
    <property type="protein sequence ID" value="TPX45814.1"/>
    <property type="molecule type" value="Genomic_DNA"/>
</dbReference>
<keyword evidence="4" id="KW-1185">Reference proteome</keyword>
<evidence type="ECO:0000313" key="4">
    <source>
        <dbReference type="Proteomes" id="UP000317494"/>
    </source>
</evidence>
<comment type="caution">
    <text evidence="2">The sequence shown here is derived from an EMBL/GenBank/DDBJ whole genome shotgun (WGS) entry which is preliminary data.</text>
</comment>
<evidence type="ECO:0000313" key="3">
    <source>
        <dbReference type="EMBL" id="TPX46267.1"/>
    </source>
</evidence>
<name>A0A507D314_9FUNG</name>
<evidence type="ECO:0000313" key="2">
    <source>
        <dbReference type="EMBL" id="TPX45814.1"/>
    </source>
</evidence>
<reference evidence="4 5" key="1">
    <citation type="journal article" date="2019" name="Sci. Rep.">
        <title>Comparative genomics of chytrid fungi reveal insights into the obligate biotrophic and pathogenic lifestyle of Synchytrium endobioticum.</title>
        <authorList>
            <person name="van de Vossenberg B.T.L.H."/>
            <person name="Warris S."/>
            <person name="Nguyen H.D.T."/>
            <person name="van Gent-Pelzer M.P.E."/>
            <person name="Joly D.L."/>
            <person name="van de Geest H.C."/>
            <person name="Bonants P.J.M."/>
            <person name="Smith D.S."/>
            <person name="Levesque C.A."/>
            <person name="van der Lee T.A.J."/>
        </authorList>
    </citation>
    <scope>NUCLEOTIDE SEQUENCE [LARGE SCALE GENOMIC DNA]</scope>
    <source>
        <strain evidence="2 5">LEV6574</strain>
        <strain evidence="3 4">MB42</strain>
    </source>
</reference>
<dbReference type="OrthoDB" id="5511684at2759"/>
<dbReference type="VEuPathDB" id="FungiDB:SeMB42_g03770"/>
<feature type="region of interest" description="Disordered" evidence="1">
    <location>
        <begin position="78"/>
        <end position="100"/>
    </location>
</feature>
<dbReference type="EMBL" id="QEAN01000140">
    <property type="protein sequence ID" value="TPX46267.1"/>
    <property type="molecule type" value="Genomic_DNA"/>
</dbReference>
<dbReference type="Proteomes" id="UP000317494">
    <property type="component" value="Unassembled WGS sequence"/>
</dbReference>
<protein>
    <submittedName>
        <fullName evidence="2">Uncharacterized protein</fullName>
    </submittedName>
</protein>
<dbReference type="Proteomes" id="UP000320475">
    <property type="component" value="Unassembled WGS sequence"/>
</dbReference>
<evidence type="ECO:0000256" key="1">
    <source>
        <dbReference type="SAM" id="MobiDB-lite"/>
    </source>
</evidence>